<dbReference type="EMBL" id="AMZN01000009">
    <property type="protein sequence ID" value="ELR73121.1"/>
    <property type="molecule type" value="Genomic_DNA"/>
</dbReference>
<name>L8JVN7_9BACT</name>
<dbReference type="Gene3D" id="3.40.50.720">
    <property type="entry name" value="NAD(P)-binding Rossmann-like Domain"/>
    <property type="match status" value="1"/>
</dbReference>
<gene>
    <name evidence="2" type="ORF">C900_05756</name>
</gene>
<dbReference type="Proteomes" id="UP000011135">
    <property type="component" value="Unassembled WGS sequence"/>
</dbReference>
<organism evidence="2 3">
    <name type="scientific">Fulvivirga imtechensis AK7</name>
    <dbReference type="NCBI Taxonomy" id="1237149"/>
    <lineage>
        <taxon>Bacteria</taxon>
        <taxon>Pseudomonadati</taxon>
        <taxon>Bacteroidota</taxon>
        <taxon>Cytophagia</taxon>
        <taxon>Cytophagales</taxon>
        <taxon>Fulvivirgaceae</taxon>
        <taxon>Fulvivirga</taxon>
    </lineage>
</organism>
<dbReference type="RefSeq" id="WP_009578291.1">
    <property type="nucleotide sequence ID" value="NZ_AMZN01000009.1"/>
</dbReference>
<accession>L8JVN7</accession>
<reference evidence="2 3" key="1">
    <citation type="submission" date="2012-12" db="EMBL/GenBank/DDBJ databases">
        <title>Genome assembly of Fulvivirga imtechensis AK7.</title>
        <authorList>
            <person name="Nupur N."/>
            <person name="Khatri I."/>
            <person name="Kumar R."/>
            <person name="Subramanian S."/>
            <person name="Pinnaka A."/>
        </authorList>
    </citation>
    <scope>NUCLEOTIDE SEQUENCE [LARGE SCALE GENOMIC DNA]</scope>
    <source>
        <strain evidence="2 3">AK7</strain>
    </source>
</reference>
<dbReference type="InterPro" id="IPR036291">
    <property type="entry name" value="NAD(P)-bd_dom_sf"/>
</dbReference>
<dbReference type="eggNOG" id="COG0702">
    <property type="taxonomic scope" value="Bacteria"/>
</dbReference>
<protein>
    <submittedName>
        <fullName evidence="2">Oxidoreductase</fullName>
    </submittedName>
</protein>
<dbReference type="PANTHER" id="PTHR14097:SF7">
    <property type="entry name" value="OXIDOREDUCTASE HTATIP2"/>
    <property type="match status" value="1"/>
</dbReference>
<feature type="domain" description="NAD(P)-binding" evidence="1">
    <location>
        <begin position="10"/>
        <end position="153"/>
    </location>
</feature>
<evidence type="ECO:0000313" key="3">
    <source>
        <dbReference type="Proteomes" id="UP000011135"/>
    </source>
</evidence>
<dbReference type="STRING" id="1237149.C900_05756"/>
<comment type="caution">
    <text evidence="2">The sequence shown here is derived from an EMBL/GenBank/DDBJ whole genome shotgun (WGS) entry which is preliminary data.</text>
</comment>
<dbReference type="PANTHER" id="PTHR14097">
    <property type="entry name" value="OXIDOREDUCTASE HTATIP2"/>
    <property type="match status" value="1"/>
</dbReference>
<dbReference type="CDD" id="cd05250">
    <property type="entry name" value="CC3_like_SDR_a"/>
    <property type="match status" value="1"/>
</dbReference>
<evidence type="ECO:0000259" key="1">
    <source>
        <dbReference type="Pfam" id="PF13460"/>
    </source>
</evidence>
<proteinExistence type="predicted"/>
<keyword evidence="3" id="KW-1185">Reference proteome</keyword>
<dbReference type="PATRIC" id="fig|1237149.3.peg.836"/>
<sequence length="218" mass="24413">MGKKTALIAGATGLVGGKLLELLLQDPYYEEVIVLTRKPMEGKSAKLKSLTVDFERLEEYAPRMTADDIFCCLGSTMKKAGSKEKFRKVDYDYPLLIAHLAKRNNAKQYLLISALGADKGSSIFYNRVKGEAEEAIDTVGYSSYHIFRPALLMGQREESRPGESAAQVFFKIFGFLFIGPLKKYKAIDAIKVARAMHTIAKENRPGRHIHESKALQNY</sequence>
<dbReference type="Pfam" id="PF13460">
    <property type="entry name" value="NAD_binding_10"/>
    <property type="match status" value="1"/>
</dbReference>
<dbReference type="InterPro" id="IPR016040">
    <property type="entry name" value="NAD(P)-bd_dom"/>
</dbReference>
<evidence type="ECO:0000313" key="2">
    <source>
        <dbReference type="EMBL" id="ELR73121.1"/>
    </source>
</evidence>
<dbReference type="SUPFAM" id="SSF51735">
    <property type="entry name" value="NAD(P)-binding Rossmann-fold domains"/>
    <property type="match status" value="1"/>
</dbReference>
<dbReference type="OrthoDB" id="9798632at2"/>
<dbReference type="AlphaFoldDB" id="L8JVN7"/>